<evidence type="ECO:0000313" key="8">
    <source>
        <dbReference type="EMBL" id="CAG9183766.1"/>
    </source>
</evidence>
<dbReference type="RefSeq" id="WP_223994007.1">
    <property type="nucleotide sequence ID" value="NZ_CAJZAG010000012.1"/>
</dbReference>
<keyword evidence="5" id="KW-0442">Lipid degradation</keyword>
<protein>
    <recommendedName>
        <fullName evidence="3">phospholipase D</fullName>
        <ecNumber evidence="3">3.1.4.4</ecNumber>
    </recommendedName>
</protein>
<dbReference type="EC" id="3.1.4.4" evidence="3"/>
<name>A0ABN7ZHK3_9BURK</name>
<proteinExistence type="inferred from homology"/>
<gene>
    <name evidence="8" type="ORF">LMG32289_05413</name>
</gene>
<dbReference type="Pfam" id="PF13091">
    <property type="entry name" value="PLDc_2"/>
    <property type="match status" value="1"/>
</dbReference>
<dbReference type="CDD" id="cd09174">
    <property type="entry name" value="PLDc_Nuc_like_unchar2"/>
    <property type="match status" value="1"/>
</dbReference>
<evidence type="ECO:0000259" key="7">
    <source>
        <dbReference type="PROSITE" id="PS50035"/>
    </source>
</evidence>
<dbReference type="PANTHER" id="PTHR43856:SF1">
    <property type="entry name" value="MITOCHONDRIAL CARDIOLIPIN HYDROLASE"/>
    <property type="match status" value="1"/>
</dbReference>
<comment type="catalytic activity">
    <reaction evidence="1">
        <text>a 1,2-diacyl-sn-glycero-3-phosphocholine + H2O = a 1,2-diacyl-sn-glycero-3-phosphate + choline + H(+)</text>
        <dbReference type="Rhea" id="RHEA:14445"/>
        <dbReference type="ChEBI" id="CHEBI:15354"/>
        <dbReference type="ChEBI" id="CHEBI:15377"/>
        <dbReference type="ChEBI" id="CHEBI:15378"/>
        <dbReference type="ChEBI" id="CHEBI:57643"/>
        <dbReference type="ChEBI" id="CHEBI:58608"/>
        <dbReference type="EC" id="3.1.4.4"/>
    </reaction>
</comment>
<evidence type="ECO:0000256" key="3">
    <source>
        <dbReference type="ARBA" id="ARBA00012027"/>
    </source>
</evidence>
<comment type="similarity">
    <text evidence="2">Belongs to the phospholipase D family.</text>
</comment>
<dbReference type="InterPro" id="IPR001736">
    <property type="entry name" value="PLipase_D/transphosphatidylase"/>
</dbReference>
<evidence type="ECO:0000256" key="4">
    <source>
        <dbReference type="ARBA" id="ARBA00022801"/>
    </source>
</evidence>
<evidence type="ECO:0000256" key="6">
    <source>
        <dbReference type="ARBA" id="ARBA00023098"/>
    </source>
</evidence>
<feature type="domain" description="PLD phosphodiesterase" evidence="7">
    <location>
        <begin position="81"/>
        <end position="108"/>
    </location>
</feature>
<evidence type="ECO:0000256" key="1">
    <source>
        <dbReference type="ARBA" id="ARBA00000798"/>
    </source>
</evidence>
<dbReference type="SUPFAM" id="SSF56024">
    <property type="entry name" value="Phospholipase D/nuclease"/>
    <property type="match status" value="1"/>
</dbReference>
<dbReference type="PROSITE" id="PS50035">
    <property type="entry name" value="PLD"/>
    <property type="match status" value="1"/>
</dbReference>
<keyword evidence="9" id="KW-1185">Reference proteome</keyword>
<accession>A0ABN7ZHK3</accession>
<dbReference type="InterPro" id="IPR051406">
    <property type="entry name" value="PLD_domain"/>
</dbReference>
<comment type="caution">
    <text evidence="8">The sequence shown here is derived from an EMBL/GenBank/DDBJ whole genome shotgun (WGS) entry which is preliminary data.</text>
</comment>
<evidence type="ECO:0000256" key="2">
    <source>
        <dbReference type="ARBA" id="ARBA00008664"/>
    </source>
</evidence>
<organism evidence="8 9">
    <name type="scientific">Cupriavidus pampae</name>
    <dbReference type="NCBI Taxonomy" id="659251"/>
    <lineage>
        <taxon>Bacteria</taxon>
        <taxon>Pseudomonadati</taxon>
        <taxon>Pseudomonadota</taxon>
        <taxon>Betaproteobacteria</taxon>
        <taxon>Burkholderiales</taxon>
        <taxon>Burkholderiaceae</taxon>
        <taxon>Cupriavidus</taxon>
    </lineage>
</organism>
<sequence>MITAHFEGIEQQLIAAMMQAQYSVQICIAWMTAERYSATLNALADRGVKIEIAYYNDRRNIGIVDEFTRPEIDHFQVTPRGGALMHHKFCIIDDAVLVTGSYNWSKNAHRHFENIIVVRNDFELVSQYKHEFEDIKEFASGPKAGQRKRCFCCGSQAYHLAVFYPNDGHAPISNGVWLVCERRRHAKLIAHDTWTPDDAFESERLEPDEELPLRTISVNAQRERMLRKFAAEREEMEFVRIAQARRFRMPIDAIGLVQDRIDDLGLKGNGGQVSWHQPEREIVVNWRAVYYRKTVPDILSDDGDFEQIVRGTDRWRF</sequence>
<dbReference type="Proteomes" id="UP000706525">
    <property type="component" value="Unassembled WGS sequence"/>
</dbReference>
<dbReference type="InterPro" id="IPR025202">
    <property type="entry name" value="PLD-like_dom"/>
</dbReference>
<dbReference type="PANTHER" id="PTHR43856">
    <property type="entry name" value="CARDIOLIPIN HYDROLASE"/>
    <property type="match status" value="1"/>
</dbReference>
<keyword evidence="6" id="KW-0443">Lipid metabolism</keyword>
<keyword evidence="4" id="KW-0378">Hydrolase</keyword>
<dbReference type="Gene3D" id="3.30.870.10">
    <property type="entry name" value="Endonuclease Chain A"/>
    <property type="match status" value="1"/>
</dbReference>
<dbReference type="SMART" id="SM00155">
    <property type="entry name" value="PLDc"/>
    <property type="match status" value="1"/>
</dbReference>
<evidence type="ECO:0000256" key="5">
    <source>
        <dbReference type="ARBA" id="ARBA00022963"/>
    </source>
</evidence>
<evidence type="ECO:0000313" key="9">
    <source>
        <dbReference type="Proteomes" id="UP000706525"/>
    </source>
</evidence>
<reference evidence="8 9" key="1">
    <citation type="submission" date="2021-08" db="EMBL/GenBank/DDBJ databases">
        <authorList>
            <person name="Peeters C."/>
        </authorList>
    </citation>
    <scope>NUCLEOTIDE SEQUENCE [LARGE SCALE GENOMIC DNA]</scope>
    <source>
        <strain evidence="8 9">LMG 32289</strain>
    </source>
</reference>
<dbReference type="EMBL" id="CAJZAG010000012">
    <property type="protein sequence ID" value="CAG9183766.1"/>
    <property type="molecule type" value="Genomic_DNA"/>
</dbReference>